<keyword evidence="4" id="KW-0677">Repeat</keyword>
<dbReference type="EMBL" id="QHHQ01000011">
    <property type="protein sequence ID" value="RAH96697.1"/>
    <property type="molecule type" value="Genomic_DNA"/>
</dbReference>
<evidence type="ECO:0000256" key="2">
    <source>
        <dbReference type="ARBA" id="ARBA00004613"/>
    </source>
</evidence>
<dbReference type="InterPro" id="IPR024079">
    <property type="entry name" value="MetalloPept_cat_dom_sf"/>
</dbReference>
<comment type="subcellular location">
    <subcellularLocation>
        <location evidence="2">Secreted</location>
    </subcellularLocation>
</comment>
<dbReference type="PANTHER" id="PTHR38340">
    <property type="entry name" value="S-LAYER PROTEIN"/>
    <property type="match status" value="1"/>
</dbReference>
<dbReference type="SUPFAM" id="SSF51120">
    <property type="entry name" value="beta-Roll"/>
    <property type="match status" value="2"/>
</dbReference>
<dbReference type="InterPro" id="IPR001343">
    <property type="entry name" value="Hemolysn_Ca-bd"/>
</dbReference>
<keyword evidence="7" id="KW-1185">Reference proteome</keyword>
<dbReference type="Gene3D" id="2.150.10.10">
    <property type="entry name" value="Serralysin-like metalloprotease, C-terminal"/>
    <property type="match status" value="4"/>
</dbReference>
<proteinExistence type="predicted"/>
<dbReference type="Pfam" id="PF08548">
    <property type="entry name" value="Peptidase_M10_C"/>
    <property type="match status" value="1"/>
</dbReference>
<dbReference type="Proteomes" id="UP000249590">
    <property type="component" value="Unassembled WGS sequence"/>
</dbReference>
<gene>
    <name evidence="6" type="ORF">DLJ53_31000</name>
</gene>
<comment type="cofactor">
    <cofactor evidence="1">
        <name>Ca(2+)</name>
        <dbReference type="ChEBI" id="CHEBI:29108"/>
    </cofactor>
</comment>
<evidence type="ECO:0000256" key="1">
    <source>
        <dbReference type="ARBA" id="ARBA00001913"/>
    </source>
</evidence>
<dbReference type="InterPro" id="IPR013858">
    <property type="entry name" value="Peptidase_M10B_C"/>
</dbReference>
<dbReference type="InterPro" id="IPR050557">
    <property type="entry name" value="RTX_toxin/Mannuronan_C5-epim"/>
</dbReference>
<evidence type="ECO:0000259" key="5">
    <source>
        <dbReference type="Pfam" id="PF08548"/>
    </source>
</evidence>
<comment type="caution">
    <text evidence="6">The sequence shown here is derived from an EMBL/GenBank/DDBJ whole genome shotgun (WGS) entry which is preliminary data.</text>
</comment>
<protein>
    <recommendedName>
        <fullName evidence="5">Peptidase M10 serralysin C-terminal domain-containing protein</fullName>
    </recommendedName>
</protein>
<dbReference type="AlphaFoldDB" id="A0A8B2NKW3"/>
<sequence>MATLGSVANRLVSGYWSLTDETTRWFQEDRLEYNITGYRVGNQVDRNGLLPAHQTQVQNVMSYYDTLFEGITFQQTTSSNVRTTDLFFGDSRGSAEASTLPRLKGDSVLYAFTNVPRNFSQTLDKEPGRGATLSDYDMYHYQTFLHEILHVLGLGDTHVAGRPGARLDNDSWHVSIMSYVDQLQNAAHADGASRLYLLTPRQADFLALERHYDLSGAFDGPTVYGRTASNGDLPWPLDNMATLLSEAAFTIYDAGGRDHLKFDYALPYQQRIDLTIVRGTMADTHASDIAGQRGNLTLAVGTVIEHATGGAGRDTIIGNRVANRLVGNAGDDALFGKSGNDRLLGGDGSDTLRGGPGDDTLVGGADRDFLFGGIGDDRLVGQRGDDSLLGSNGDDTLFGNHGDDTLVGGFGDDRVIGGRQDDSMFGDLQDFLLKGKLSRAEIRQRSGDDWMDGGGGNDTIDGGAGDDTLIGGRGDDSLIGGLGADCLVGGIGDDWIEGGTGADVLFGGSGDDALDGGRNADTLYAGEGNDVLRGGLGPDTIYLGEGIDRVVLGLAGIDVVYGFVNGEDRLDLTDVDADPQSDKFEEFTFIGRSEIIRIGQLAYRIDLGDPQTGGPVVTIVGNTDRDPSTAEVEVRLIGLDTFDEDAFIFA</sequence>
<dbReference type="GO" id="GO:0005615">
    <property type="term" value="C:extracellular space"/>
    <property type="evidence" value="ECO:0007669"/>
    <property type="project" value="InterPro"/>
</dbReference>
<keyword evidence="3" id="KW-0964">Secreted</keyword>
<dbReference type="Gene3D" id="3.40.390.10">
    <property type="entry name" value="Collagenase (Catalytic Domain)"/>
    <property type="match status" value="1"/>
</dbReference>
<dbReference type="PROSITE" id="PS00330">
    <property type="entry name" value="HEMOLYSIN_CALCIUM"/>
    <property type="match status" value="7"/>
</dbReference>
<reference evidence="6 7" key="1">
    <citation type="submission" date="2018-05" db="EMBL/GenBank/DDBJ databases">
        <title>Acuticoccus sediminis sp. nov., isolated from deep-sea sediment of Indian Ocean.</title>
        <authorList>
            <person name="Liu X."/>
            <person name="Lai Q."/>
            <person name="Du Y."/>
            <person name="Sun F."/>
            <person name="Zhang X."/>
            <person name="Wang S."/>
            <person name="Shao Z."/>
        </authorList>
    </citation>
    <scope>NUCLEOTIDE SEQUENCE [LARGE SCALE GENOMIC DNA]</scope>
    <source>
        <strain evidence="6 7">PTG4-2</strain>
    </source>
</reference>
<dbReference type="InterPro" id="IPR018511">
    <property type="entry name" value="Hemolysin-typ_Ca-bd_CS"/>
</dbReference>
<dbReference type="RefSeq" id="WP_111352219.1">
    <property type="nucleotide sequence ID" value="NZ_QHHQ01000011.1"/>
</dbReference>
<dbReference type="Pfam" id="PF00353">
    <property type="entry name" value="HemolysinCabind"/>
    <property type="match status" value="4"/>
</dbReference>
<evidence type="ECO:0000256" key="4">
    <source>
        <dbReference type="ARBA" id="ARBA00022737"/>
    </source>
</evidence>
<organism evidence="6 7">
    <name type="scientific">Acuticoccus sediminis</name>
    <dbReference type="NCBI Taxonomy" id="2184697"/>
    <lineage>
        <taxon>Bacteria</taxon>
        <taxon>Pseudomonadati</taxon>
        <taxon>Pseudomonadota</taxon>
        <taxon>Alphaproteobacteria</taxon>
        <taxon>Hyphomicrobiales</taxon>
        <taxon>Amorphaceae</taxon>
        <taxon>Acuticoccus</taxon>
    </lineage>
</organism>
<accession>A0A8B2NKW3</accession>
<evidence type="ECO:0000313" key="6">
    <source>
        <dbReference type="EMBL" id="RAH96697.1"/>
    </source>
</evidence>
<dbReference type="GO" id="GO:0008237">
    <property type="term" value="F:metallopeptidase activity"/>
    <property type="evidence" value="ECO:0007669"/>
    <property type="project" value="InterPro"/>
</dbReference>
<evidence type="ECO:0000256" key="3">
    <source>
        <dbReference type="ARBA" id="ARBA00022525"/>
    </source>
</evidence>
<dbReference type="GO" id="GO:0005509">
    <property type="term" value="F:calcium ion binding"/>
    <property type="evidence" value="ECO:0007669"/>
    <property type="project" value="InterPro"/>
</dbReference>
<dbReference type="PRINTS" id="PR00313">
    <property type="entry name" value="CABNDNGRPT"/>
</dbReference>
<dbReference type="InterPro" id="IPR011049">
    <property type="entry name" value="Serralysin-like_metalloprot_C"/>
</dbReference>
<name>A0A8B2NKW3_9HYPH</name>
<feature type="domain" description="Peptidase M10 serralysin C-terminal" evidence="5">
    <location>
        <begin position="222"/>
        <end position="362"/>
    </location>
</feature>
<dbReference type="SUPFAM" id="SSF55486">
    <property type="entry name" value="Metalloproteases ('zincins'), catalytic domain"/>
    <property type="match status" value="1"/>
</dbReference>
<dbReference type="PANTHER" id="PTHR38340:SF1">
    <property type="entry name" value="S-LAYER PROTEIN"/>
    <property type="match status" value="1"/>
</dbReference>
<evidence type="ECO:0000313" key="7">
    <source>
        <dbReference type="Proteomes" id="UP000249590"/>
    </source>
</evidence>
<dbReference type="OrthoDB" id="733404at2"/>